<organism evidence="1 2">
    <name type="scientific">Ancylostoma duodenale</name>
    <dbReference type="NCBI Taxonomy" id="51022"/>
    <lineage>
        <taxon>Eukaryota</taxon>
        <taxon>Metazoa</taxon>
        <taxon>Ecdysozoa</taxon>
        <taxon>Nematoda</taxon>
        <taxon>Chromadorea</taxon>
        <taxon>Rhabditida</taxon>
        <taxon>Rhabditina</taxon>
        <taxon>Rhabditomorpha</taxon>
        <taxon>Strongyloidea</taxon>
        <taxon>Ancylostomatidae</taxon>
        <taxon>Ancylostomatinae</taxon>
        <taxon>Ancylostoma</taxon>
    </lineage>
</organism>
<evidence type="ECO:0000313" key="2">
    <source>
        <dbReference type="Proteomes" id="UP000054047"/>
    </source>
</evidence>
<dbReference type="Proteomes" id="UP000054047">
    <property type="component" value="Unassembled WGS sequence"/>
</dbReference>
<keyword evidence="2" id="KW-1185">Reference proteome</keyword>
<dbReference type="EMBL" id="KN756876">
    <property type="protein sequence ID" value="KIH48794.1"/>
    <property type="molecule type" value="Genomic_DNA"/>
</dbReference>
<sequence length="403" mass="45731">MRGSANYSFSCTVHDKRFKDVVPDAIETIGKIQFHSIYGLARLISIYEQEKNNERRRFLMSDPSYEFLTVSGAQKAFTFFKHCCDHVFRSLACHDGSVLCLPHDGGTGFPVEQLNEVNNEGVKFAKMNSWENISTADKPRKVLIILPDGFRTINESFKHQDVEFAIFRNLADICAILSKTDVSSCVLVGPTTDVVPPKKEWCRLTSAVASAARNGVKIIAVAPPRGDAAYQQNRMEINEMIDLARKTATMMKQNLVSLIPMIEAGREPSHGPSAHPRANPADPYSVAVMKEYFDSLREYIRAEIQLPEFTPTASRSARTRLYFKQRKGKKNAEERIQRGRVGKHQPRFNNFRITTPTPPFAMLPQAMYTQWNPMMPMQPFVNNYGYRGRGGSSRRSSRRPPHY</sequence>
<dbReference type="AlphaFoldDB" id="A0A0C2FQ14"/>
<evidence type="ECO:0000313" key="1">
    <source>
        <dbReference type="EMBL" id="KIH48794.1"/>
    </source>
</evidence>
<proteinExistence type="predicted"/>
<reference evidence="1 2" key="1">
    <citation type="submission" date="2013-12" db="EMBL/GenBank/DDBJ databases">
        <title>Draft genome of the parsitic nematode Ancylostoma duodenale.</title>
        <authorList>
            <person name="Mitreva M."/>
        </authorList>
    </citation>
    <scope>NUCLEOTIDE SEQUENCE [LARGE SCALE GENOMIC DNA]</scope>
    <source>
        <strain evidence="1 2">Zhejiang</strain>
    </source>
</reference>
<gene>
    <name evidence="1" type="ORF">ANCDUO_21133</name>
</gene>
<name>A0A0C2FQ14_9BILA</name>
<accession>A0A0C2FQ14</accession>
<dbReference type="OrthoDB" id="5863995at2759"/>
<protein>
    <submittedName>
        <fullName evidence="1">Uncharacterized protein</fullName>
    </submittedName>
</protein>